<reference evidence="1" key="2">
    <citation type="journal article" date="2022" name="New Phytol.">
        <title>Evolutionary transition to the ectomycorrhizal habit in the genomes of a hyperdiverse lineage of mushroom-forming fungi.</title>
        <authorList>
            <person name="Looney B."/>
            <person name="Miyauchi S."/>
            <person name="Morin E."/>
            <person name="Drula E."/>
            <person name="Courty P.E."/>
            <person name="Kohler A."/>
            <person name="Kuo A."/>
            <person name="LaButti K."/>
            <person name="Pangilinan J."/>
            <person name="Lipzen A."/>
            <person name="Riley R."/>
            <person name="Andreopoulos W."/>
            <person name="He G."/>
            <person name="Johnson J."/>
            <person name="Nolan M."/>
            <person name="Tritt A."/>
            <person name="Barry K.W."/>
            <person name="Grigoriev I.V."/>
            <person name="Nagy L.G."/>
            <person name="Hibbett D."/>
            <person name="Henrissat B."/>
            <person name="Matheny P.B."/>
            <person name="Labbe J."/>
            <person name="Martin F.M."/>
        </authorList>
    </citation>
    <scope>NUCLEOTIDE SEQUENCE</scope>
    <source>
        <strain evidence="1">HHB10654</strain>
    </source>
</reference>
<evidence type="ECO:0000313" key="1">
    <source>
        <dbReference type="EMBL" id="KAI0057236.1"/>
    </source>
</evidence>
<dbReference type="Proteomes" id="UP000814140">
    <property type="component" value="Unassembled WGS sequence"/>
</dbReference>
<reference evidence="1" key="1">
    <citation type="submission" date="2021-03" db="EMBL/GenBank/DDBJ databases">
        <authorList>
            <consortium name="DOE Joint Genome Institute"/>
            <person name="Ahrendt S."/>
            <person name="Looney B.P."/>
            <person name="Miyauchi S."/>
            <person name="Morin E."/>
            <person name="Drula E."/>
            <person name="Courty P.E."/>
            <person name="Chicoki N."/>
            <person name="Fauchery L."/>
            <person name="Kohler A."/>
            <person name="Kuo A."/>
            <person name="Labutti K."/>
            <person name="Pangilinan J."/>
            <person name="Lipzen A."/>
            <person name="Riley R."/>
            <person name="Andreopoulos W."/>
            <person name="He G."/>
            <person name="Johnson J."/>
            <person name="Barry K.W."/>
            <person name="Grigoriev I.V."/>
            <person name="Nagy L."/>
            <person name="Hibbett D."/>
            <person name="Henrissat B."/>
            <person name="Matheny P.B."/>
            <person name="Labbe J."/>
            <person name="Martin F."/>
        </authorList>
    </citation>
    <scope>NUCLEOTIDE SEQUENCE</scope>
    <source>
        <strain evidence="1">HHB10654</strain>
    </source>
</reference>
<comment type="caution">
    <text evidence="1">The sequence shown here is derived from an EMBL/GenBank/DDBJ whole genome shotgun (WGS) entry which is preliminary data.</text>
</comment>
<gene>
    <name evidence="1" type="ORF">BV25DRAFT_1831391</name>
</gene>
<proteinExistence type="predicted"/>
<accession>A0ACB8SMX4</accession>
<sequence>MALTRPVACTLLFVVARLTACTNSIVFQLSKALASARSSDSTQTTRVYTGV</sequence>
<organism evidence="1 2">
    <name type="scientific">Artomyces pyxidatus</name>
    <dbReference type="NCBI Taxonomy" id="48021"/>
    <lineage>
        <taxon>Eukaryota</taxon>
        <taxon>Fungi</taxon>
        <taxon>Dikarya</taxon>
        <taxon>Basidiomycota</taxon>
        <taxon>Agaricomycotina</taxon>
        <taxon>Agaricomycetes</taxon>
        <taxon>Russulales</taxon>
        <taxon>Auriscalpiaceae</taxon>
        <taxon>Artomyces</taxon>
    </lineage>
</organism>
<name>A0ACB8SMX4_9AGAM</name>
<dbReference type="EMBL" id="MU277250">
    <property type="protein sequence ID" value="KAI0057236.1"/>
    <property type="molecule type" value="Genomic_DNA"/>
</dbReference>
<keyword evidence="2" id="KW-1185">Reference proteome</keyword>
<protein>
    <submittedName>
        <fullName evidence="1">Uncharacterized protein</fullName>
    </submittedName>
</protein>
<evidence type="ECO:0000313" key="2">
    <source>
        <dbReference type="Proteomes" id="UP000814140"/>
    </source>
</evidence>